<dbReference type="Proteomes" id="UP000253410">
    <property type="component" value="Unassembled WGS sequence"/>
</dbReference>
<comment type="caution">
    <text evidence="1">The sequence shown here is derived from an EMBL/GenBank/DDBJ whole genome shotgun (WGS) entry which is preliminary data.</text>
</comment>
<evidence type="ECO:0000313" key="1">
    <source>
        <dbReference type="EMBL" id="RBL91311.1"/>
    </source>
</evidence>
<protein>
    <recommendedName>
        <fullName evidence="3">Head-tail adaptor protein</fullName>
    </recommendedName>
</protein>
<dbReference type="AlphaFoldDB" id="A0A365XZ86"/>
<organism evidence="1 2">
    <name type="scientific">Chitinophaga flava</name>
    <dbReference type="NCBI Taxonomy" id="2259036"/>
    <lineage>
        <taxon>Bacteria</taxon>
        <taxon>Pseudomonadati</taxon>
        <taxon>Bacteroidota</taxon>
        <taxon>Chitinophagia</taxon>
        <taxon>Chitinophagales</taxon>
        <taxon>Chitinophagaceae</taxon>
        <taxon>Chitinophaga</taxon>
    </lineage>
</organism>
<evidence type="ECO:0008006" key="3">
    <source>
        <dbReference type="Google" id="ProtNLM"/>
    </source>
</evidence>
<proteinExistence type="predicted"/>
<accession>A0A365XZ86</accession>
<gene>
    <name evidence="1" type="ORF">DF182_01415</name>
</gene>
<dbReference type="EMBL" id="QFFJ01000001">
    <property type="protein sequence ID" value="RBL91311.1"/>
    <property type="molecule type" value="Genomic_DNA"/>
</dbReference>
<reference evidence="1 2" key="1">
    <citation type="submission" date="2018-05" db="EMBL/GenBank/DDBJ databases">
        <title>Chitinophaga sp. K3CV102501T nov., isolated from isolated from a monsoon evergreen broad-leaved forest soil.</title>
        <authorList>
            <person name="Lv Y."/>
        </authorList>
    </citation>
    <scope>NUCLEOTIDE SEQUENCE [LARGE SCALE GENOMIC DNA]</scope>
    <source>
        <strain evidence="1 2">GDMCC 1.1325</strain>
    </source>
</reference>
<name>A0A365XZ86_9BACT</name>
<sequence length="70" mass="7793">MLMPVRPANILKINSYTSFGIMATIKFKDEASPQLGERVQKEGDLYKITGVIPGAASEHDGIWDCRLEKL</sequence>
<keyword evidence="2" id="KW-1185">Reference proteome</keyword>
<evidence type="ECO:0000313" key="2">
    <source>
        <dbReference type="Proteomes" id="UP000253410"/>
    </source>
</evidence>